<evidence type="ECO:0000313" key="7">
    <source>
        <dbReference type="EMBL" id="KRL37150.1"/>
    </source>
</evidence>
<dbReference type="GO" id="GO:0070041">
    <property type="term" value="F:rRNA (uridine-C5-)-methyltransferase activity"/>
    <property type="evidence" value="ECO:0007669"/>
    <property type="project" value="TreeGrafter"/>
</dbReference>
<feature type="binding site" evidence="4">
    <location>
        <position position="295"/>
    </location>
    <ligand>
        <name>S-adenosyl-L-methionine</name>
        <dbReference type="ChEBI" id="CHEBI:59789"/>
    </ligand>
</feature>
<dbReference type="InterPro" id="IPR030390">
    <property type="entry name" value="MeTrfase_TrmA_AS"/>
</dbReference>
<dbReference type="Gene3D" id="3.40.50.150">
    <property type="entry name" value="Vaccinia Virus protein VP39"/>
    <property type="match status" value="1"/>
</dbReference>
<gene>
    <name evidence="7" type="ORF">FD20_GL000620</name>
</gene>
<feature type="domain" description="TRAM" evidence="6">
    <location>
        <begin position="12"/>
        <end position="70"/>
    </location>
</feature>
<dbReference type="Gene3D" id="2.40.50.140">
    <property type="entry name" value="Nucleic acid-binding proteins"/>
    <property type="match status" value="1"/>
</dbReference>
<accession>A0A0R1PXU5</accession>
<dbReference type="PROSITE" id="PS01230">
    <property type="entry name" value="TRMA_1"/>
    <property type="match status" value="1"/>
</dbReference>
<proteinExistence type="inferred from homology"/>
<evidence type="ECO:0000256" key="4">
    <source>
        <dbReference type="PROSITE-ProRule" id="PRU01024"/>
    </source>
</evidence>
<feature type="binding site" evidence="4">
    <location>
        <position position="324"/>
    </location>
    <ligand>
        <name>S-adenosyl-L-methionine</name>
        <dbReference type="ChEBI" id="CHEBI:59789"/>
    </ligand>
</feature>
<protein>
    <submittedName>
        <fullName evidence="7">tRNA (Uracil-5-)-methyltransferase</fullName>
    </submittedName>
</protein>
<dbReference type="PATRIC" id="fig|1423812.3.peg.672"/>
<dbReference type="PANTHER" id="PTHR11061">
    <property type="entry name" value="RNA M5U METHYLTRANSFERASE"/>
    <property type="match status" value="1"/>
</dbReference>
<dbReference type="InterPro" id="IPR012340">
    <property type="entry name" value="NA-bd_OB-fold"/>
</dbReference>
<reference evidence="7 8" key="1">
    <citation type="journal article" date="2015" name="Genome Announc.">
        <title>Expanding the biotechnology potential of lactobacilli through comparative genomics of 213 strains and associated genera.</title>
        <authorList>
            <person name="Sun Z."/>
            <person name="Harris H.M."/>
            <person name="McCann A."/>
            <person name="Guo C."/>
            <person name="Argimon S."/>
            <person name="Zhang W."/>
            <person name="Yang X."/>
            <person name="Jeffery I.B."/>
            <person name="Cooney J.C."/>
            <person name="Kagawa T.F."/>
            <person name="Liu W."/>
            <person name="Song Y."/>
            <person name="Salvetti E."/>
            <person name="Wrobel A."/>
            <person name="Rasinkangas P."/>
            <person name="Parkhill J."/>
            <person name="Rea M.C."/>
            <person name="O'Sullivan O."/>
            <person name="Ritari J."/>
            <person name="Douillard F.P."/>
            <person name="Paul Ross R."/>
            <person name="Yang R."/>
            <person name="Briner A.E."/>
            <person name="Felis G.E."/>
            <person name="de Vos W.M."/>
            <person name="Barrangou R."/>
            <person name="Klaenhammer T.R."/>
            <person name="Caufield P.W."/>
            <person name="Cui Y."/>
            <person name="Zhang H."/>
            <person name="O'Toole P.W."/>
        </authorList>
    </citation>
    <scope>NUCLEOTIDE SEQUENCE [LARGE SCALE GENOMIC DNA]</scope>
    <source>
        <strain evidence="7 8">DSM 19971</strain>
    </source>
</reference>
<dbReference type="Proteomes" id="UP000051155">
    <property type="component" value="Unassembled WGS sequence"/>
</dbReference>
<dbReference type="STRING" id="1423812.FD20_GL000620"/>
<dbReference type="OrthoDB" id="9804590at2"/>
<dbReference type="FunFam" id="2.40.50.1070:FF:000003">
    <property type="entry name" value="23S rRNA (Uracil-5-)-methyltransferase RumA"/>
    <property type="match status" value="1"/>
</dbReference>
<feature type="binding site" evidence="4">
    <location>
        <position position="345"/>
    </location>
    <ligand>
        <name>S-adenosyl-L-methionine</name>
        <dbReference type="ChEBI" id="CHEBI:59789"/>
    </ligand>
</feature>
<dbReference type="NCBIfam" id="TIGR00479">
    <property type="entry name" value="rumA"/>
    <property type="match status" value="1"/>
</dbReference>
<dbReference type="AlphaFoldDB" id="A0A0R1PXU5"/>
<dbReference type="PROSITE" id="PS50926">
    <property type="entry name" value="TRAM"/>
    <property type="match status" value="1"/>
</dbReference>
<comment type="similarity">
    <text evidence="4">Belongs to the class I-like SAM-binding methyltransferase superfamily. RNA M5U methyltransferase family.</text>
</comment>
<evidence type="ECO:0000256" key="1">
    <source>
        <dbReference type="ARBA" id="ARBA00022603"/>
    </source>
</evidence>
<dbReference type="Pfam" id="PF05958">
    <property type="entry name" value="tRNA_U5-meth_tr"/>
    <property type="match status" value="1"/>
</dbReference>
<evidence type="ECO:0000256" key="3">
    <source>
        <dbReference type="ARBA" id="ARBA00022691"/>
    </source>
</evidence>
<evidence type="ECO:0000256" key="2">
    <source>
        <dbReference type="ARBA" id="ARBA00022679"/>
    </source>
</evidence>
<dbReference type="InterPro" id="IPR002792">
    <property type="entry name" value="TRAM_dom"/>
</dbReference>
<dbReference type="RefSeq" id="WP_057737519.1">
    <property type="nucleotide sequence ID" value="NZ_AZEG01000015.1"/>
</dbReference>
<keyword evidence="2 4" id="KW-0808">Transferase</keyword>
<dbReference type="Gene3D" id="2.40.50.1070">
    <property type="match status" value="1"/>
</dbReference>
<dbReference type="InterPro" id="IPR029063">
    <property type="entry name" value="SAM-dependent_MTases_sf"/>
</dbReference>
<dbReference type="InterPro" id="IPR025714">
    <property type="entry name" value="Methyltranfer_dom"/>
</dbReference>
<name>A0A0R1PXU5_9LACO</name>
<evidence type="ECO:0000256" key="5">
    <source>
        <dbReference type="PROSITE-ProRule" id="PRU10015"/>
    </source>
</evidence>
<dbReference type="Pfam" id="PF13847">
    <property type="entry name" value="Methyltransf_31"/>
    <property type="match status" value="1"/>
</dbReference>
<dbReference type="GO" id="GO:0070475">
    <property type="term" value="P:rRNA base methylation"/>
    <property type="evidence" value="ECO:0007669"/>
    <property type="project" value="TreeGrafter"/>
</dbReference>
<dbReference type="CDD" id="cd02440">
    <property type="entry name" value="AdoMet_MTases"/>
    <property type="match status" value="1"/>
</dbReference>
<feature type="active site" description="Nucleophile" evidence="4">
    <location>
        <position position="420"/>
    </location>
</feature>
<keyword evidence="8" id="KW-1185">Reference proteome</keyword>
<dbReference type="Pfam" id="PF01938">
    <property type="entry name" value="TRAM"/>
    <property type="match status" value="1"/>
</dbReference>
<feature type="active site" evidence="5">
    <location>
        <position position="420"/>
    </location>
</feature>
<organism evidence="7 8">
    <name type="scientific">Liquorilactobacillus uvarum DSM 19971</name>
    <dbReference type="NCBI Taxonomy" id="1423812"/>
    <lineage>
        <taxon>Bacteria</taxon>
        <taxon>Bacillati</taxon>
        <taxon>Bacillota</taxon>
        <taxon>Bacilli</taxon>
        <taxon>Lactobacillales</taxon>
        <taxon>Lactobacillaceae</taxon>
        <taxon>Liquorilactobacillus</taxon>
    </lineage>
</organism>
<dbReference type="SUPFAM" id="SSF50249">
    <property type="entry name" value="Nucleic acid-binding proteins"/>
    <property type="match status" value="1"/>
</dbReference>
<evidence type="ECO:0000259" key="6">
    <source>
        <dbReference type="PROSITE" id="PS50926"/>
    </source>
</evidence>
<keyword evidence="1 4" id="KW-0489">Methyltransferase</keyword>
<comment type="caution">
    <text evidence="7">The sequence shown here is derived from an EMBL/GenBank/DDBJ whole genome shotgun (WGS) entry which is preliminary data.</text>
</comment>
<evidence type="ECO:0000313" key="8">
    <source>
        <dbReference type="Proteomes" id="UP000051155"/>
    </source>
</evidence>
<dbReference type="EMBL" id="AZEG01000015">
    <property type="protein sequence ID" value="KRL37150.1"/>
    <property type="molecule type" value="Genomic_DNA"/>
</dbReference>
<feature type="binding site" evidence="4">
    <location>
        <position position="393"/>
    </location>
    <ligand>
        <name>S-adenosyl-L-methionine</name>
        <dbReference type="ChEBI" id="CHEBI:59789"/>
    </ligand>
</feature>
<dbReference type="SUPFAM" id="SSF53335">
    <property type="entry name" value="S-adenosyl-L-methionine-dependent methyltransferases"/>
    <property type="match status" value="1"/>
</dbReference>
<keyword evidence="3 4" id="KW-0949">S-adenosyl-L-methionine</keyword>
<dbReference type="FunFam" id="3.40.50.150:FF:000009">
    <property type="entry name" value="23S rRNA (Uracil(1939)-C(5))-methyltransferase RlmD"/>
    <property type="match status" value="1"/>
</dbReference>
<dbReference type="PANTHER" id="PTHR11061:SF45">
    <property type="match status" value="1"/>
</dbReference>
<dbReference type="InterPro" id="IPR010280">
    <property type="entry name" value="U5_MeTrfase_fam"/>
</dbReference>
<dbReference type="PROSITE" id="PS51687">
    <property type="entry name" value="SAM_MT_RNA_M5U"/>
    <property type="match status" value="1"/>
</dbReference>
<sequence>MAAYYQNKENHLIKVGQRFPLTIKRLGINGEGIGYYKHKVIFVPGALPQEVVVAEVSSVEPNYATAKIHRLRQRSQDRIEKKDRYDVGGIELEHLKYTSQLEFKRDVVRQALEKFKPHGYQNYSLLPTIGMKKPFEYRNKAQFQVRKNTEGKVVAGLYRRNSHDLVDLQTFSTQRPMTLKIMRIVCMLLQELNIPIYDEKRNSGIVKTLVVRESRAEKNAQLTFVTNSEKLPQKRMLLARIKKELPMVVSVMQNINKGKNSLVWGEKTVHLAGKDYLMEKLGSISFKLSARAFFQLNPQQTEKMYKEIKKALALKQNEILIDAYCGVGTIGLFVAEQIKEVRGMDITPEAVEDARFNAKLNGYANTVYETGKAEDIIPRWVEEGFIPSAIVVDPPRSGLDTKLINTILHVAPAKFVYVSCNPSTLARDLVKLTKKYKVDYIQSIDMFPQTARCEAVVKMIRKDS</sequence>